<dbReference type="Pfam" id="PF01846">
    <property type="entry name" value="FF"/>
    <property type="match status" value="2"/>
</dbReference>
<evidence type="ECO:0000259" key="7">
    <source>
        <dbReference type="PROSITE" id="PS50020"/>
    </source>
</evidence>
<keyword evidence="2" id="KW-0507">mRNA processing</keyword>
<dbReference type="EMBL" id="HG805892">
    <property type="protein sequence ID" value="CDW54353.1"/>
    <property type="molecule type" value="Genomic_DNA"/>
</dbReference>
<dbReference type="GO" id="GO:0071004">
    <property type="term" value="C:U2-type prespliceosome"/>
    <property type="evidence" value="ECO:0007669"/>
    <property type="project" value="TreeGrafter"/>
</dbReference>
<dbReference type="InterPro" id="IPR039726">
    <property type="entry name" value="Prp40-like"/>
</dbReference>
<feature type="domain" description="WW" evidence="7">
    <location>
        <begin position="101"/>
        <end position="130"/>
    </location>
</feature>
<dbReference type="PANTHER" id="PTHR11864:SF0">
    <property type="entry name" value="PRP40 PRE-MRNA PROCESSING FACTOR 40 HOMOLOG A (YEAST)"/>
    <property type="match status" value="1"/>
</dbReference>
<evidence type="ECO:0000256" key="4">
    <source>
        <dbReference type="ARBA" id="ARBA00023187"/>
    </source>
</evidence>
<dbReference type="Pfam" id="PF25432">
    <property type="entry name" value="FF_PRPF40A"/>
    <property type="match status" value="1"/>
</dbReference>
<feature type="domain" description="WW" evidence="7">
    <location>
        <begin position="56"/>
        <end position="89"/>
    </location>
</feature>
<evidence type="ECO:0000256" key="2">
    <source>
        <dbReference type="ARBA" id="ARBA00022664"/>
    </source>
</evidence>
<evidence type="ECO:0000259" key="8">
    <source>
        <dbReference type="PROSITE" id="PS51676"/>
    </source>
</evidence>
<dbReference type="Gene3D" id="1.10.10.440">
    <property type="entry name" value="FF domain"/>
    <property type="match status" value="4"/>
</dbReference>
<dbReference type="SUPFAM" id="SSF81698">
    <property type="entry name" value="FF domain"/>
    <property type="match status" value="4"/>
</dbReference>
<name>A0A077Z3U9_TRITR</name>
<keyword evidence="10" id="KW-1185">Reference proteome</keyword>
<sequence length="513" mass="60601">MERPQRVGTPRWLRRLVILPIVLPKHTLLPRHLSPEVRLIVLVYTDPILLQSDFRLSIELPWSEHKTDDGRIFYYNKITQQSSWEKPDELKSELELLLAKTPWQQFTTPEGKVYYFNKETKESSWALPKELIDLQSTMLICNSAVTESTTPVKSDVDGDQSGMERKQAVETFCALLRDKATLAKISSNASWEQTMKLIQNDPRYRVLKKLHDKKQVFNSYKNQRARDEKRTRKAKEDLENWLQNHEQVTSVTRYRKLELLFKDEKIWNAVPDSERREIFKDVMYYLEKKERVIVASHRKRNIKALADILDNMPGVNSSTTWAEAQKMLLEIPAFINDTEIQSMDKEDALIVFEEHIRQLEKDERDEEQNALLMKRRQERKGREKFRQFLEELRRGGKLHTASKWCDLYPIISADHRYEDMLGLGGSTPLDLFKFYVMDLQKQMEEDRRLIKDIMKDRGFKLSSKTEFSEFEQLLKDNVKSAKIDSENIKACFDSVIIFVRLLAFQSFEKGTFF</sequence>
<evidence type="ECO:0000313" key="9">
    <source>
        <dbReference type="EMBL" id="CDW54353.1"/>
    </source>
</evidence>
<feature type="domain" description="FF" evidence="8">
    <location>
        <begin position="377"/>
        <end position="438"/>
    </location>
</feature>
<dbReference type="Proteomes" id="UP000030665">
    <property type="component" value="Unassembled WGS sequence"/>
</dbReference>
<dbReference type="GO" id="GO:0003723">
    <property type="term" value="F:RNA binding"/>
    <property type="evidence" value="ECO:0007669"/>
    <property type="project" value="TreeGrafter"/>
</dbReference>
<dbReference type="FunFam" id="1.10.10.440:FF:000013">
    <property type="entry name" value="pre-mRNA-processing protein 40A isoform X1"/>
    <property type="match status" value="1"/>
</dbReference>
<dbReference type="GO" id="GO:0045292">
    <property type="term" value="P:mRNA cis splicing, via spliceosome"/>
    <property type="evidence" value="ECO:0007669"/>
    <property type="project" value="InterPro"/>
</dbReference>
<feature type="coiled-coil region" evidence="6">
    <location>
        <begin position="349"/>
        <end position="376"/>
    </location>
</feature>
<dbReference type="FunFam" id="1.10.10.440:FF:000003">
    <property type="entry name" value="Pre-mRNA processing factor 40 homolog A"/>
    <property type="match status" value="1"/>
</dbReference>
<dbReference type="PANTHER" id="PTHR11864">
    <property type="entry name" value="PRE-MRNA-PROCESSING PROTEIN PRP40"/>
    <property type="match status" value="1"/>
</dbReference>
<evidence type="ECO:0000256" key="3">
    <source>
        <dbReference type="ARBA" id="ARBA00022737"/>
    </source>
</evidence>
<dbReference type="CDD" id="cd00201">
    <property type="entry name" value="WW"/>
    <property type="match status" value="2"/>
</dbReference>
<comment type="subcellular location">
    <subcellularLocation>
        <location evidence="1">Nucleus</location>
    </subcellularLocation>
</comment>
<reference evidence="9" key="1">
    <citation type="submission" date="2014-01" db="EMBL/GenBank/DDBJ databases">
        <authorList>
            <person name="Aslett M."/>
        </authorList>
    </citation>
    <scope>NUCLEOTIDE SEQUENCE</scope>
</reference>
<dbReference type="InterPro" id="IPR002713">
    <property type="entry name" value="FF_domain"/>
</dbReference>
<keyword evidence="6" id="KW-0175">Coiled coil</keyword>
<dbReference type="SMART" id="SM00456">
    <property type="entry name" value="WW"/>
    <property type="match status" value="2"/>
</dbReference>
<dbReference type="InterPro" id="IPR036020">
    <property type="entry name" value="WW_dom_sf"/>
</dbReference>
<feature type="domain" description="FF" evidence="8">
    <location>
        <begin position="298"/>
        <end position="358"/>
    </location>
</feature>
<evidence type="ECO:0000256" key="6">
    <source>
        <dbReference type="SAM" id="Coils"/>
    </source>
</evidence>
<protein>
    <submittedName>
        <fullName evidence="9">WW and FF domain containing protein</fullName>
    </submittedName>
</protein>
<dbReference type="AlphaFoldDB" id="A0A077Z3U9"/>
<dbReference type="PROSITE" id="PS51676">
    <property type="entry name" value="FF"/>
    <property type="match status" value="3"/>
</dbReference>
<proteinExistence type="predicted"/>
<gene>
    <name evidence="9" type="ORF">TTRE_0000262301</name>
</gene>
<dbReference type="SUPFAM" id="SSF51045">
    <property type="entry name" value="WW domain"/>
    <property type="match status" value="2"/>
</dbReference>
<dbReference type="FunFam" id="1.10.10.440:FF:000002">
    <property type="entry name" value="pre-mRNA-processing factor 40 homolog A isoform X1"/>
    <property type="match status" value="1"/>
</dbReference>
<feature type="domain" description="FF" evidence="8">
    <location>
        <begin position="165"/>
        <end position="223"/>
    </location>
</feature>
<dbReference type="Gene3D" id="2.20.70.10">
    <property type="match status" value="2"/>
</dbReference>
<dbReference type="PROSITE" id="PS50020">
    <property type="entry name" value="WW_DOMAIN_2"/>
    <property type="match status" value="2"/>
</dbReference>
<accession>A0A077Z3U9</accession>
<evidence type="ECO:0000313" key="10">
    <source>
        <dbReference type="Proteomes" id="UP000030665"/>
    </source>
</evidence>
<dbReference type="SMART" id="SM00441">
    <property type="entry name" value="FF"/>
    <property type="match status" value="4"/>
</dbReference>
<evidence type="ECO:0000256" key="5">
    <source>
        <dbReference type="ARBA" id="ARBA00023242"/>
    </source>
</evidence>
<organism evidence="9 10">
    <name type="scientific">Trichuris trichiura</name>
    <name type="common">Whipworm</name>
    <name type="synonym">Trichocephalus trichiurus</name>
    <dbReference type="NCBI Taxonomy" id="36087"/>
    <lineage>
        <taxon>Eukaryota</taxon>
        <taxon>Metazoa</taxon>
        <taxon>Ecdysozoa</taxon>
        <taxon>Nematoda</taxon>
        <taxon>Enoplea</taxon>
        <taxon>Dorylaimia</taxon>
        <taxon>Trichinellida</taxon>
        <taxon>Trichuridae</taxon>
        <taxon>Trichuris</taxon>
    </lineage>
</organism>
<keyword evidence="3" id="KW-0677">Repeat</keyword>
<keyword evidence="4" id="KW-0508">mRNA splicing</keyword>
<dbReference type="GO" id="GO:0005685">
    <property type="term" value="C:U1 snRNP"/>
    <property type="evidence" value="ECO:0007669"/>
    <property type="project" value="TreeGrafter"/>
</dbReference>
<dbReference type="Pfam" id="PF00397">
    <property type="entry name" value="WW"/>
    <property type="match status" value="2"/>
</dbReference>
<dbReference type="OrthoDB" id="187617at2759"/>
<dbReference type="InterPro" id="IPR001202">
    <property type="entry name" value="WW_dom"/>
</dbReference>
<reference evidence="9" key="2">
    <citation type="submission" date="2014-03" db="EMBL/GenBank/DDBJ databases">
        <title>The whipworm genome and dual-species transcriptomics of an intimate host-pathogen interaction.</title>
        <authorList>
            <person name="Foth B.J."/>
            <person name="Tsai I.J."/>
            <person name="Reid A.J."/>
            <person name="Bancroft A.J."/>
            <person name="Nichol S."/>
            <person name="Tracey A."/>
            <person name="Holroyd N."/>
            <person name="Cotton J.A."/>
            <person name="Stanley E.J."/>
            <person name="Zarowiecki M."/>
            <person name="Liu J.Z."/>
            <person name="Huckvale T."/>
            <person name="Cooper P.J."/>
            <person name="Grencis R.K."/>
            <person name="Berriman M."/>
        </authorList>
    </citation>
    <scope>NUCLEOTIDE SEQUENCE [LARGE SCALE GENOMIC DNA]</scope>
</reference>
<dbReference type="PROSITE" id="PS01159">
    <property type="entry name" value="WW_DOMAIN_1"/>
    <property type="match status" value="2"/>
</dbReference>
<dbReference type="STRING" id="36087.A0A077Z3U9"/>
<keyword evidence="5" id="KW-0539">Nucleus</keyword>
<evidence type="ECO:0000256" key="1">
    <source>
        <dbReference type="ARBA" id="ARBA00004123"/>
    </source>
</evidence>
<dbReference type="InterPro" id="IPR036517">
    <property type="entry name" value="FF_domain_sf"/>
</dbReference>